<gene>
    <name evidence="2" type="ORF">BU24DRAFT_467190</name>
</gene>
<name>A0A6A5XCS6_9PLEO</name>
<dbReference type="SUPFAM" id="SSF81383">
    <property type="entry name" value="F-box domain"/>
    <property type="match status" value="1"/>
</dbReference>
<dbReference type="EMBL" id="ML978076">
    <property type="protein sequence ID" value="KAF2010574.1"/>
    <property type="molecule type" value="Genomic_DNA"/>
</dbReference>
<proteinExistence type="predicted"/>
<dbReference type="AlphaFoldDB" id="A0A6A5XCS6"/>
<keyword evidence="3" id="KW-1185">Reference proteome</keyword>
<sequence>MTTLHLNPPYMPDFIPNVSTNMKSSSTARVLRITHSQSRPNPPRTPPKPPVTSTPIPLEVVELLEAILLRLPLQVLLTTAQRVCKRWHAVICSSRRIQRALYLLPNENQDVPGTRRAYIPNPLIARAFFAYLRFDVWTEHTRAGTEDHVDVALKMTSLEYPASIRYGAASWRKMLVTQPLIKEVVVTDTRVAPYYDDFFVDEAHNTAGVKMGDLLVLDDK</sequence>
<protein>
    <recommendedName>
        <fullName evidence="4">F-box domain-containing protein</fullName>
    </recommendedName>
</protein>
<dbReference type="GeneID" id="54289825"/>
<dbReference type="InterPro" id="IPR036047">
    <property type="entry name" value="F-box-like_dom_sf"/>
</dbReference>
<dbReference type="RefSeq" id="XP_033378913.1">
    <property type="nucleotide sequence ID" value="XM_033532428.1"/>
</dbReference>
<evidence type="ECO:0000313" key="2">
    <source>
        <dbReference type="EMBL" id="KAF2010574.1"/>
    </source>
</evidence>
<feature type="compositionally biased region" description="Pro residues" evidence="1">
    <location>
        <begin position="40"/>
        <end position="52"/>
    </location>
</feature>
<evidence type="ECO:0000256" key="1">
    <source>
        <dbReference type="SAM" id="MobiDB-lite"/>
    </source>
</evidence>
<dbReference type="Proteomes" id="UP000799778">
    <property type="component" value="Unassembled WGS sequence"/>
</dbReference>
<reference evidence="2" key="1">
    <citation type="journal article" date="2020" name="Stud. Mycol.">
        <title>101 Dothideomycetes genomes: a test case for predicting lifestyles and emergence of pathogens.</title>
        <authorList>
            <person name="Haridas S."/>
            <person name="Albert R."/>
            <person name="Binder M."/>
            <person name="Bloem J."/>
            <person name="Labutti K."/>
            <person name="Salamov A."/>
            <person name="Andreopoulos B."/>
            <person name="Baker S."/>
            <person name="Barry K."/>
            <person name="Bills G."/>
            <person name="Bluhm B."/>
            <person name="Cannon C."/>
            <person name="Castanera R."/>
            <person name="Culley D."/>
            <person name="Daum C."/>
            <person name="Ezra D."/>
            <person name="Gonzalez J."/>
            <person name="Henrissat B."/>
            <person name="Kuo A."/>
            <person name="Liang C."/>
            <person name="Lipzen A."/>
            <person name="Lutzoni F."/>
            <person name="Magnuson J."/>
            <person name="Mondo S."/>
            <person name="Nolan M."/>
            <person name="Ohm R."/>
            <person name="Pangilinan J."/>
            <person name="Park H.-J."/>
            <person name="Ramirez L."/>
            <person name="Alfaro M."/>
            <person name="Sun H."/>
            <person name="Tritt A."/>
            <person name="Yoshinaga Y."/>
            <person name="Zwiers L.-H."/>
            <person name="Turgeon B."/>
            <person name="Goodwin S."/>
            <person name="Spatafora J."/>
            <person name="Crous P."/>
            <person name="Grigoriev I."/>
        </authorList>
    </citation>
    <scope>NUCLEOTIDE SEQUENCE</scope>
    <source>
        <strain evidence="2">CBS 175.79</strain>
    </source>
</reference>
<dbReference type="Gene3D" id="1.20.1280.50">
    <property type="match status" value="1"/>
</dbReference>
<dbReference type="OrthoDB" id="3800738at2759"/>
<feature type="region of interest" description="Disordered" evidence="1">
    <location>
        <begin position="34"/>
        <end position="53"/>
    </location>
</feature>
<organism evidence="2 3">
    <name type="scientific">Aaosphaeria arxii CBS 175.79</name>
    <dbReference type="NCBI Taxonomy" id="1450172"/>
    <lineage>
        <taxon>Eukaryota</taxon>
        <taxon>Fungi</taxon>
        <taxon>Dikarya</taxon>
        <taxon>Ascomycota</taxon>
        <taxon>Pezizomycotina</taxon>
        <taxon>Dothideomycetes</taxon>
        <taxon>Pleosporomycetidae</taxon>
        <taxon>Pleosporales</taxon>
        <taxon>Pleosporales incertae sedis</taxon>
        <taxon>Aaosphaeria</taxon>
    </lineage>
</organism>
<evidence type="ECO:0000313" key="3">
    <source>
        <dbReference type="Proteomes" id="UP000799778"/>
    </source>
</evidence>
<accession>A0A6A5XCS6</accession>
<evidence type="ECO:0008006" key="4">
    <source>
        <dbReference type="Google" id="ProtNLM"/>
    </source>
</evidence>